<dbReference type="Pfam" id="PF02470">
    <property type="entry name" value="MlaD"/>
    <property type="match status" value="1"/>
</dbReference>
<comment type="caution">
    <text evidence="4">The sequence shown here is derived from an EMBL/GenBank/DDBJ whole genome shotgun (WGS) entry which is preliminary data.</text>
</comment>
<dbReference type="OrthoDB" id="3606263at2"/>
<dbReference type="EMBL" id="PDCN02000005">
    <property type="protein sequence ID" value="PIB76240.1"/>
    <property type="molecule type" value="Genomic_DNA"/>
</dbReference>
<dbReference type="PANTHER" id="PTHR33371:SF16">
    <property type="entry name" value="MCE-FAMILY PROTEIN MCE3F"/>
    <property type="match status" value="1"/>
</dbReference>
<keyword evidence="2" id="KW-0812">Transmembrane</keyword>
<gene>
    <name evidence="4" type="ORF">CQY22_005800</name>
</gene>
<evidence type="ECO:0000256" key="2">
    <source>
        <dbReference type="SAM" id="Phobius"/>
    </source>
</evidence>
<feature type="region of interest" description="Disordered" evidence="1">
    <location>
        <begin position="374"/>
        <end position="426"/>
    </location>
</feature>
<dbReference type="GO" id="GO:0005576">
    <property type="term" value="C:extracellular region"/>
    <property type="evidence" value="ECO:0007669"/>
    <property type="project" value="TreeGrafter"/>
</dbReference>
<dbReference type="STRING" id="85968.GCA_900073015_01046"/>
<feature type="transmembrane region" description="Helical" evidence="2">
    <location>
        <begin position="29"/>
        <end position="48"/>
    </location>
</feature>
<keyword evidence="5" id="KW-1185">Reference proteome</keyword>
<feature type="compositionally biased region" description="Low complexity" evidence="1">
    <location>
        <begin position="385"/>
        <end position="419"/>
    </location>
</feature>
<evidence type="ECO:0000259" key="3">
    <source>
        <dbReference type="Pfam" id="PF02470"/>
    </source>
</evidence>
<dbReference type="InterPro" id="IPR052336">
    <property type="entry name" value="MlaD_Phospholipid_Transporter"/>
</dbReference>
<accession>A0A2G5PDS7</accession>
<keyword evidence="2" id="KW-0472">Membrane</keyword>
<organism evidence="4 5">
    <name type="scientific">Mycolicibacterium brumae</name>
    <dbReference type="NCBI Taxonomy" id="85968"/>
    <lineage>
        <taxon>Bacteria</taxon>
        <taxon>Bacillati</taxon>
        <taxon>Actinomycetota</taxon>
        <taxon>Actinomycetes</taxon>
        <taxon>Mycobacteriales</taxon>
        <taxon>Mycobacteriaceae</taxon>
        <taxon>Mycolicibacterium</taxon>
    </lineage>
</organism>
<name>A0A2G5PDS7_9MYCO</name>
<dbReference type="InterPro" id="IPR003399">
    <property type="entry name" value="Mce/MlaD"/>
</dbReference>
<keyword evidence="2" id="KW-1133">Transmembrane helix</keyword>
<dbReference type="PANTHER" id="PTHR33371">
    <property type="entry name" value="INTERMEMBRANE PHOSPHOLIPID TRANSPORT SYSTEM BINDING PROTEIN MLAD-RELATED"/>
    <property type="match status" value="1"/>
</dbReference>
<dbReference type="AlphaFoldDB" id="A0A2G5PDS7"/>
<protein>
    <submittedName>
        <fullName evidence="4">MCE family protein</fullName>
    </submittedName>
</protein>
<reference evidence="4 5" key="1">
    <citation type="journal article" date="2017" name="Infect. Genet. Evol.">
        <title>The new phylogeny of the genus Mycobacterium: The old and the news.</title>
        <authorList>
            <person name="Tortoli E."/>
            <person name="Fedrizzi T."/>
            <person name="Meehan C.J."/>
            <person name="Trovato A."/>
            <person name="Grottola A."/>
            <person name="Giacobazzi E."/>
            <person name="Serpini G.F."/>
            <person name="Tagliazucchi S."/>
            <person name="Fabio A."/>
            <person name="Bettua C."/>
            <person name="Bertorelli R."/>
            <person name="Frascaro F."/>
            <person name="De Sanctis V."/>
            <person name="Pecorari M."/>
            <person name="Jousson O."/>
            <person name="Segata N."/>
            <person name="Cirillo D.M."/>
        </authorList>
    </citation>
    <scope>NUCLEOTIDE SEQUENCE [LARGE SCALE GENOMIC DNA]</scope>
    <source>
        <strain evidence="4 5">CIP1034565</strain>
    </source>
</reference>
<feature type="domain" description="Mce/MlaD" evidence="3">
    <location>
        <begin position="60"/>
        <end position="133"/>
    </location>
</feature>
<dbReference type="Proteomes" id="UP000230551">
    <property type="component" value="Unassembled WGS sequence"/>
</dbReference>
<sequence length="426" mass="45085">MTHAILRILDRITGAVIGGGRTVARRKNLVSGIGLTVLLVVSGGYVLIDSLRINPLRSTMTVYVELAQSGGLLPNQDVTYRGVPVGRVSGVELAGDRVTAVAAIDTRAQIPLNSRVRVSGLSPAGEQFLDFRPTTADGPYLSDNAVIGQGQTSIPVSLSQLLDNGHGMMAQLKPEKLEVISTELRVSRYGPEKLSQIIDGSSFLISTLHEVLPQTVSVMKQSPIVLATLSDKTPGLRQTGANLGGILDGVNRMDGGYRRLLDTGPGTLEQVDALINDNSETMVALLGNLTTVAELTYLRVPALQALFPDQSVRGSVLDALSSAFHDQGVWAIGNIWPRYACDYNLPQSAPSAADHGEPYKYTYCANDDPAVLVRGARNAPRPPGDDTAGPPAGYDPLEQTKPSPQLPLSIPLPYGGPALPAAPPPP</sequence>
<evidence type="ECO:0000313" key="5">
    <source>
        <dbReference type="Proteomes" id="UP000230551"/>
    </source>
</evidence>
<proteinExistence type="predicted"/>
<evidence type="ECO:0000313" key="4">
    <source>
        <dbReference type="EMBL" id="PIB76240.1"/>
    </source>
</evidence>
<evidence type="ECO:0000256" key="1">
    <source>
        <dbReference type="SAM" id="MobiDB-lite"/>
    </source>
</evidence>